<proteinExistence type="predicted"/>
<feature type="signal peptide" evidence="1">
    <location>
        <begin position="1"/>
        <end position="18"/>
    </location>
</feature>
<feature type="chain" id="PRO_5004244813" evidence="1">
    <location>
        <begin position="19"/>
        <end position="288"/>
    </location>
</feature>
<sequence length="288" mass="31763">MLNFCHILFFLLSTGVQALPTCSYDVCAKGGMWTEWSTTEPCPTNCGSCAKILYTRKCLSTNFPNCACVGDTTRYILCNTKTCVYPAQRTCCIPYVPMIINGTSQCGPFPKDTGRSSEAPCCPKDGFWSDWSAYKPNSNNTAFVRSRKCLSEASGCPCANPTTTMETRTDCPCRKLVEVGEQVKSKNSYYPMIVVYDDPSCTAYQTLKAFNDAANGEVPCNSWKGYVYATVIRYVKPTGGAPVEQRMSNCVSGGNQRATFFCDTDTLYYRAEISNDEVVGFSQINIIT</sequence>
<dbReference type="PANTHER" id="PTHR31507:SF13">
    <property type="entry name" value="DUF4789 DOMAIN-CONTAINING PROTEIN-RELATED"/>
    <property type="match status" value="1"/>
</dbReference>
<dbReference type="eggNOG" id="ENOG502TGH3">
    <property type="taxonomic scope" value="Eukaryota"/>
</dbReference>
<keyword evidence="3" id="KW-1185">Reference proteome</keyword>
<evidence type="ECO:0000313" key="4">
    <source>
        <dbReference type="WormBase" id="F58F9.8"/>
    </source>
</evidence>
<dbReference type="PhylomeDB" id="Q4TT94"/>
<name>Q4TT94_CAEEL</name>
<dbReference type="KEGG" id="cel:CELE_F58F9.8"/>
<dbReference type="PROSITE" id="PS50092">
    <property type="entry name" value="TSP1"/>
    <property type="match status" value="1"/>
</dbReference>
<evidence type="ECO:0000313" key="2">
    <source>
        <dbReference type="EMBL" id="CCD67636.1"/>
    </source>
</evidence>
<dbReference type="InterPro" id="IPR000884">
    <property type="entry name" value="TSP1_rpt"/>
</dbReference>
<dbReference type="RefSeq" id="NP_001023243.1">
    <property type="nucleotide sequence ID" value="NM_001028072.1"/>
</dbReference>
<evidence type="ECO:0000313" key="3">
    <source>
        <dbReference type="Proteomes" id="UP000001940"/>
    </source>
</evidence>
<dbReference type="EMBL" id="BX284604">
    <property type="protein sequence ID" value="CCD67636.1"/>
    <property type="molecule type" value="Genomic_DNA"/>
</dbReference>
<dbReference type="OMA" id="ANSYWIM"/>
<dbReference type="InParanoid" id="Q4TT94"/>
<evidence type="ECO:0000256" key="1">
    <source>
        <dbReference type="SAM" id="SignalP"/>
    </source>
</evidence>
<gene>
    <name evidence="2" type="ORF">CELE_F58F9.8</name>
    <name evidence="2 4" type="ORF">F58F9.8</name>
</gene>
<dbReference type="GeneID" id="3565437"/>
<reference evidence="2 3" key="1">
    <citation type="journal article" date="1998" name="Science">
        <title>Genome sequence of the nematode C. elegans: a platform for investigating biology.</title>
        <authorList>
            <consortium name="The C. elegans sequencing consortium"/>
            <person name="Sulson J.E."/>
            <person name="Waterston R."/>
        </authorList>
    </citation>
    <scope>NUCLEOTIDE SEQUENCE [LARGE SCALE GENOMIC DNA]</scope>
    <source>
        <strain evidence="2 3">Bristol N2</strain>
    </source>
</reference>
<dbReference type="Proteomes" id="UP000001940">
    <property type="component" value="Chromosome IV"/>
</dbReference>
<keyword evidence="1" id="KW-0732">Signal</keyword>
<dbReference type="AlphaFoldDB" id="Q4TT94"/>
<dbReference type="UCSC" id="F58F9.8">
    <property type="organism name" value="c. elegans"/>
</dbReference>
<accession>Q4TT94</accession>
<dbReference type="CTD" id="3565437"/>
<dbReference type="Bgee" id="WBGene00044306">
    <property type="expression patterns" value="Expressed in adult organism"/>
</dbReference>
<organism evidence="2 3">
    <name type="scientific">Caenorhabditis elegans</name>
    <dbReference type="NCBI Taxonomy" id="6239"/>
    <lineage>
        <taxon>Eukaryota</taxon>
        <taxon>Metazoa</taxon>
        <taxon>Ecdysozoa</taxon>
        <taxon>Nematoda</taxon>
        <taxon>Chromadorea</taxon>
        <taxon>Rhabditida</taxon>
        <taxon>Rhabditina</taxon>
        <taxon>Rhabditomorpha</taxon>
        <taxon>Rhabditoidea</taxon>
        <taxon>Rhabditidae</taxon>
        <taxon>Peloderinae</taxon>
        <taxon>Caenorhabditis</taxon>
    </lineage>
</organism>
<dbReference type="FunCoup" id="Q4TT94">
    <property type="interactions" value="3"/>
</dbReference>
<dbReference type="WormBase" id="F58F9.8">
    <property type="protein sequence ID" value="CE38612"/>
    <property type="gene ID" value="WBGene00044306"/>
</dbReference>
<dbReference type="OrthoDB" id="5821553at2759"/>
<dbReference type="PANTHER" id="PTHR31507">
    <property type="entry name" value="PROTEIN CBG15923"/>
    <property type="match status" value="1"/>
</dbReference>
<dbReference type="AGR" id="WB:WBGene00044306"/>
<dbReference type="PaxDb" id="6239-F58F9.8"/>
<protein>
    <submittedName>
        <fullName evidence="2">ShKT domain-containing protein</fullName>
    </submittedName>
</protein>
<dbReference type="HOGENOM" id="CLU_074198_0_0_1"/>